<dbReference type="EMBL" id="LEKV01001039">
    <property type="protein sequence ID" value="KVI09850.1"/>
    <property type="molecule type" value="Genomic_DNA"/>
</dbReference>
<feature type="domain" description="Borealin C-terminal" evidence="2">
    <location>
        <begin position="296"/>
        <end position="332"/>
    </location>
</feature>
<dbReference type="OMA" id="DEWMIGD"/>
<evidence type="ECO:0000256" key="1">
    <source>
        <dbReference type="SAM" id="MobiDB-lite"/>
    </source>
</evidence>
<feature type="region of interest" description="Disordered" evidence="1">
    <location>
        <begin position="34"/>
        <end position="55"/>
    </location>
</feature>
<dbReference type="PANTHER" id="PTHR37248">
    <property type="entry name" value="TRANSLATION INITIATION FACTOR"/>
    <property type="match status" value="1"/>
</dbReference>
<keyword evidence="4" id="KW-1185">Reference proteome</keyword>
<evidence type="ECO:0000313" key="4">
    <source>
        <dbReference type="Proteomes" id="UP000243975"/>
    </source>
</evidence>
<evidence type="ECO:0000259" key="2">
    <source>
        <dbReference type="Pfam" id="PF10512"/>
    </source>
</evidence>
<organism evidence="3 4">
    <name type="scientific">Cynara cardunculus var. scolymus</name>
    <name type="common">Globe artichoke</name>
    <name type="synonym">Cynara scolymus</name>
    <dbReference type="NCBI Taxonomy" id="59895"/>
    <lineage>
        <taxon>Eukaryota</taxon>
        <taxon>Viridiplantae</taxon>
        <taxon>Streptophyta</taxon>
        <taxon>Embryophyta</taxon>
        <taxon>Tracheophyta</taxon>
        <taxon>Spermatophyta</taxon>
        <taxon>Magnoliopsida</taxon>
        <taxon>eudicotyledons</taxon>
        <taxon>Gunneridae</taxon>
        <taxon>Pentapetalae</taxon>
        <taxon>asterids</taxon>
        <taxon>campanulids</taxon>
        <taxon>Asterales</taxon>
        <taxon>Asteraceae</taxon>
        <taxon>Carduoideae</taxon>
        <taxon>Cardueae</taxon>
        <taxon>Carduinae</taxon>
        <taxon>Cynara</taxon>
    </lineage>
</organism>
<protein>
    <recommendedName>
        <fullName evidence="2">Borealin C-terminal domain-containing protein</fullName>
    </recommendedName>
</protein>
<name>A0A103YIU3_CYNCS</name>
<dbReference type="InterPro" id="IPR046466">
    <property type="entry name" value="Borealin_C"/>
</dbReference>
<dbReference type="Gramene" id="KVI09850">
    <property type="protein sequence ID" value="KVI09850"/>
    <property type="gene ID" value="Ccrd_011765"/>
</dbReference>
<dbReference type="AlphaFoldDB" id="A0A103YIU3"/>
<proteinExistence type="predicted"/>
<sequence>MGETGLKRGKLKNIEFKNQNHLVKPPIYWRSNSKRPISSYRNRRSTSSSGKQSHHCDFSNRLISCCESFSSVINVGVHHTRNRTCFILQNSKIDLFVSHFYTFLMPKRKAKRATKQSNSSHVDDTRCDVATNGAPEENAFIDQEVERQTAAIRAIRDMEIERLLTALHLLKSNMSKEQLQTPLLQFFEKNLPNLTVSRAGEDGRIVVKRKDKDGDLSMNTADGGNAISSFLQHMSMAYPDCSTAMPSIGGFEFSSRAGKTSFIGAENLQIKDFVLEEPSDTHILGIEDPLQTPGVTSQRLSVGMTPKTLRLPKQGEMLLSVHGSPLGVFKENNMDAIHEIEEE</sequence>
<comment type="caution">
    <text evidence="3">The sequence shown here is derived from an EMBL/GenBank/DDBJ whole genome shotgun (WGS) entry which is preliminary data.</text>
</comment>
<dbReference type="Pfam" id="PF10512">
    <property type="entry name" value="Borealin"/>
    <property type="match status" value="1"/>
</dbReference>
<accession>A0A103YIU3</accession>
<dbReference type="PANTHER" id="PTHR37248:SF1">
    <property type="entry name" value="TRANSLATION INITIATION FACTOR"/>
    <property type="match status" value="1"/>
</dbReference>
<dbReference type="STRING" id="59895.A0A103YIU3"/>
<evidence type="ECO:0000313" key="3">
    <source>
        <dbReference type="EMBL" id="KVI09850.1"/>
    </source>
</evidence>
<reference evidence="3 4" key="1">
    <citation type="journal article" date="2016" name="Sci. Rep.">
        <title>The genome sequence of the outbreeding globe artichoke constructed de novo incorporating a phase-aware low-pass sequencing strategy of F1 progeny.</title>
        <authorList>
            <person name="Scaglione D."/>
            <person name="Reyes-Chin-Wo S."/>
            <person name="Acquadro A."/>
            <person name="Froenicke L."/>
            <person name="Portis E."/>
            <person name="Beitel C."/>
            <person name="Tirone M."/>
            <person name="Mauro R."/>
            <person name="Lo Monaco A."/>
            <person name="Mauromicale G."/>
            <person name="Faccioli P."/>
            <person name="Cattivelli L."/>
            <person name="Rieseberg L."/>
            <person name="Michelmore R."/>
            <person name="Lanteri S."/>
        </authorList>
    </citation>
    <scope>NUCLEOTIDE SEQUENCE [LARGE SCALE GENOMIC DNA]</scope>
    <source>
        <strain evidence="3">2C</strain>
    </source>
</reference>
<dbReference type="Proteomes" id="UP000243975">
    <property type="component" value="Unassembled WGS sequence"/>
</dbReference>
<gene>
    <name evidence="3" type="ORF">Ccrd_011765</name>
</gene>